<evidence type="ECO:0000313" key="3">
    <source>
        <dbReference type="EMBL" id="AMV67160.1"/>
    </source>
</evidence>
<sequence length="224" mass="25552">MLMKQAIKQQRMWFKWHKQWLVFLGLLAFCSSVLVCHGISATTGTFALQNSLFDRFHFLVVYFPFTILITLLVQQTRSVDIAATGTRRIIFYQRLMRTAIIQTEFCLLWLLLVCVHLSITAAIVHMNWLLFLMSMVTVWVSQLLVNFIVVCLMVHLRSKIAALIVTWLILAGLFLIAVNHIPTLIFAFSVPQTPLRSAGNDVMLIGLILLSVSRMDALTTKEVL</sequence>
<feature type="transmembrane region" description="Helical" evidence="1">
    <location>
        <begin position="95"/>
        <end position="123"/>
    </location>
</feature>
<evidence type="ECO:0000313" key="5">
    <source>
        <dbReference type="Proteomes" id="UP000076405"/>
    </source>
</evidence>
<evidence type="ECO:0000313" key="4">
    <source>
        <dbReference type="Proteomes" id="UP000076244"/>
    </source>
</evidence>
<dbReference type="AlphaFoldDB" id="A0A143AGK7"/>
<dbReference type="KEGG" id="pdm:ADU72_1227"/>
<keyword evidence="1" id="KW-0472">Membrane</keyword>
<reference evidence="4 5" key="1">
    <citation type="journal article" date="2016" name="PLoS ONE">
        <title>The Identification of Novel Diagnostic Marker Genes for the Detection of Beer Spoiling Pediococcus damnosus Strains Using the BlAst Diagnostic Gene findEr.</title>
        <authorList>
            <person name="Behr J."/>
            <person name="Geissler A.J."/>
            <person name="Schmid J."/>
            <person name="Zehe A."/>
            <person name="Vogel R.F."/>
        </authorList>
    </citation>
    <scope>NUCLEOTIDE SEQUENCE [LARGE SCALE GENOMIC DNA]</scope>
    <source>
        <strain evidence="2 5">TMW 2.1533</strain>
        <strain evidence="3 4">TMW 2.1535</strain>
    </source>
</reference>
<name>A0A143AGK7_9LACO</name>
<feature type="transmembrane region" description="Helical" evidence="1">
    <location>
        <begin position="129"/>
        <end position="153"/>
    </location>
</feature>
<dbReference type="EMBL" id="CP012275">
    <property type="protein sequence ID" value="AMV62953.1"/>
    <property type="molecule type" value="Genomic_DNA"/>
</dbReference>
<feature type="transmembrane region" description="Helical" evidence="1">
    <location>
        <begin position="160"/>
        <end position="182"/>
    </location>
</feature>
<dbReference type="Proteomes" id="UP000076405">
    <property type="component" value="Chromosome"/>
</dbReference>
<evidence type="ECO:0008006" key="6">
    <source>
        <dbReference type="Google" id="ProtNLM"/>
    </source>
</evidence>
<feature type="transmembrane region" description="Helical" evidence="1">
    <location>
        <begin position="57"/>
        <end position="74"/>
    </location>
</feature>
<keyword evidence="1" id="KW-1133">Transmembrane helix</keyword>
<proteinExistence type="predicted"/>
<evidence type="ECO:0000313" key="2">
    <source>
        <dbReference type="EMBL" id="AMV62953.1"/>
    </source>
</evidence>
<protein>
    <recommendedName>
        <fullName evidence="6">ABC transporter permease</fullName>
    </recommendedName>
</protein>
<keyword evidence="1" id="KW-0812">Transmembrane</keyword>
<gene>
    <name evidence="2" type="ORF">ADU70_1469</name>
    <name evidence="3" type="ORF">ADU72_1227</name>
</gene>
<dbReference type="EMBL" id="CP012288">
    <property type="protein sequence ID" value="AMV67160.1"/>
    <property type="molecule type" value="Genomic_DNA"/>
</dbReference>
<accession>A0A143AGK7</accession>
<organism evidence="2 5">
    <name type="scientific">Pediococcus damnosus</name>
    <dbReference type="NCBI Taxonomy" id="51663"/>
    <lineage>
        <taxon>Bacteria</taxon>
        <taxon>Bacillati</taxon>
        <taxon>Bacillota</taxon>
        <taxon>Bacilli</taxon>
        <taxon>Lactobacillales</taxon>
        <taxon>Lactobacillaceae</taxon>
        <taxon>Pediococcus</taxon>
    </lineage>
</organism>
<dbReference type="Proteomes" id="UP000076244">
    <property type="component" value="Chromosome"/>
</dbReference>
<keyword evidence="4" id="KW-1185">Reference proteome</keyword>
<dbReference type="RefSeq" id="WP_046871013.1">
    <property type="nucleotide sequence ID" value="NZ_MRAF01000001.1"/>
</dbReference>
<evidence type="ECO:0000256" key="1">
    <source>
        <dbReference type="SAM" id="Phobius"/>
    </source>
</evidence>